<name>A0A951PKM3_9CYAN</name>
<gene>
    <name evidence="1" type="ORF">KME25_09370</name>
</gene>
<dbReference type="AlphaFoldDB" id="A0A951PKM3"/>
<dbReference type="Proteomes" id="UP000753908">
    <property type="component" value="Unassembled WGS sequence"/>
</dbReference>
<comment type="caution">
    <text evidence="1">The sequence shown here is derived from an EMBL/GenBank/DDBJ whole genome shotgun (WGS) entry which is preliminary data.</text>
</comment>
<sequence>MNSIKLRLLGDGRRGYRQLIRFSTVVVDKGNLIIDCPIPDDAKALHQQFASDLYRIASRLKVIQTVEIKGNGETLYEPCPVRIIF</sequence>
<accession>A0A951PKM3</accession>
<protein>
    <submittedName>
        <fullName evidence="1">Uncharacterized protein</fullName>
    </submittedName>
</protein>
<reference evidence="1" key="1">
    <citation type="submission" date="2021-05" db="EMBL/GenBank/DDBJ databases">
        <authorList>
            <person name="Pietrasiak N."/>
            <person name="Ward R."/>
            <person name="Stajich J.E."/>
            <person name="Kurbessoian T."/>
        </authorList>
    </citation>
    <scope>NUCLEOTIDE SEQUENCE</scope>
    <source>
        <strain evidence="1">CPER-KK1</strain>
    </source>
</reference>
<reference evidence="1" key="2">
    <citation type="journal article" date="2022" name="Microbiol. Resour. Announc.">
        <title>Metagenome Sequencing to Explore Phylogenomics of Terrestrial Cyanobacteria.</title>
        <authorList>
            <person name="Ward R.D."/>
            <person name="Stajich J.E."/>
            <person name="Johansen J.R."/>
            <person name="Huntemann M."/>
            <person name="Clum A."/>
            <person name="Foster B."/>
            <person name="Foster B."/>
            <person name="Roux S."/>
            <person name="Palaniappan K."/>
            <person name="Varghese N."/>
            <person name="Mukherjee S."/>
            <person name="Reddy T.B.K."/>
            <person name="Daum C."/>
            <person name="Copeland A."/>
            <person name="Chen I.A."/>
            <person name="Ivanova N.N."/>
            <person name="Kyrpides N.C."/>
            <person name="Shapiro N."/>
            <person name="Eloe-Fadrosh E.A."/>
            <person name="Pietrasiak N."/>
        </authorList>
    </citation>
    <scope>NUCLEOTIDE SEQUENCE</scope>
    <source>
        <strain evidence="1">CPER-KK1</strain>
    </source>
</reference>
<proteinExistence type="predicted"/>
<dbReference type="EMBL" id="JAHHIF010000010">
    <property type="protein sequence ID" value="MBW4544637.1"/>
    <property type="molecule type" value="Genomic_DNA"/>
</dbReference>
<evidence type="ECO:0000313" key="2">
    <source>
        <dbReference type="Proteomes" id="UP000753908"/>
    </source>
</evidence>
<organism evidence="1 2">
    <name type="scientific">Symplocastrum torsivum CPER-KK1</name>
    <dbReference type="NCBI Taxonomy" id="450513"/>
    <lineage>
        <taxon>Bacteria</taxon>
        <taxon>Bacillati</taxon>
        <taxon>Cyanobacteriota</taxon>
        <taxon>Cyanophyceae</taxon>
        <taxon>Oscillatoriophycideae</taxon>
        <taxon>Oscillatoriales</taxon>
        <taxon>Microcoleaceae</taxon>
        <taxon>Symplocastrum</taxon>
    </lineage>
</organism>
<evidence type="ECO:0000313" key="1">
    <source>
        <dbReference type="EMBL" id="MBW4544637.1"/>
    </source>
</evidence>